<keyword evidence="4" id="KW-0539">Nucleus</keyword>
<gene>
    <name evidence="5" type="ORF">PSALAMII_LOCUS314</name>
</gene>
<dbReference type="InterPro" id="IPR036864">
    <property type="entry name" value="Zn2-C6_fun-type_DNA-bd_sf"/>
</dbReference>
<dbReference type="OrthoDB" id="10254310at2759"/>
<name>A0A9W4I2U2_9EURO</name>
<evidence type="ECO:0000256" key="4">
    <source>
        <dbReference type="ARBA" id="ARBA00023242"/>
    </source>
</evidence>
<evidence type="ECO:0000256" key="3">
    <source>
        <dbReference type="ARBA" id="ARBA00023163"/>
    </source>
</evidence>
<dbReference type="GO" id="GO:0003677">
    <property type="term" value="F:DNA binding"/>
    <property type="evidence" value="ECO:0007669"/>
    <property type="project" value="UniProtKB-KW"/>
</dbReference>
<proteinExistence type="predicted"/>
<comment type="caution">
    <text evidence="5">The sequence shown here is derived from an EMBL/GenBank/DDBJ whole genome shotgun (WGS) entry which is preliminary data.</text>
</comment>
<keyword evidence="3" id="KW-0804">Transcription</keyword>
<evidence type="ECO:0000256" key="2">
    <source>
        <dbReference type="ARBA" id="ARBA00023125"/>
    </source>
</evidence>
<organism evidence="5 6">
    <name type="scientific">Penicillium salamii</name>
    <dbReference type="NCBI Taxonomy" id="1612424"/>
    <lineage>
        <taxon>Eukaryota</taxon>
        <taxon>Fungi</taxon>
        <taxon>Dikarya</taxon>
        <taxon>Ascomycota</taxon>
        <taxon>Pezizomycotina</taxon>
        <taxon>Eurotiomycetes</taxon>
        <taxon>Eurotiomycetidae</taxon>
        <taxon>Eurotiales</taxon>
        <taxon>Aspergillaceae</taxon>
        <taxon>Penicillium</taxon>
    </lineage>
</organism>
<evidence type="ECO:0000256" key="1">
    <source>
        <dbReference type="ARBA" id="ARBA00023015"/>
    </source>
</evidence>
<evidence type="ECO:0008006" key="7">
    <source>
        <dbReference type="Google" id="ProtNLM"/>
    </source>
</evidence>
<keyword evidence="2" id="KW-0238">DNA-binding</keyword>
<keyword evidence="1" id="KW-0805">Transcription regulation</keyword>
<dbReference type="GO" id="GO:0000981">
    <property type="term" value="F:DNA-binding transcription factor activity, RNA polymerase II-specific"/>
    <property type="evidence" value="ECO:0007669"/>
    <property type="project" value="InterPro"/>
</dbReference>
<dbReference type="Proteomes" id="UP001152592">
    <property type="component" value="Unassembled WGS sequence"/>
</dbReference>
<accession>A0A9W4I2U2</accession>
<dbReference type="AlphaFoldDB" id="A0A9W4I2U2"/>
<dbReference type="SUPFAM" id="SSF57701">
    <property type="entry name" value="Zn2/Cys6 DNA-binding domain"/>
    <property type="match status" value="1"/>
</dbReference>
<sequence>MDRPLLTNTELTQTDCSNCQRRRIKCDRTWPGCRKYGKRCLQCPGYGVKLKWDQGVASRGSLMGRSLPVRNSPLVLQPPTRAPAKSPLLDPYSQWIQALRLLHSSHSPRLLA</sequence>
<protein>
    <recommendedName>
        <fullName evidence="7">Zn(2)-C6 fungal-type domain-containing protein</fullName>
    </recommendedName>
</protein>
<evidence type="ECO:0000313" key="6">
    <source>
        <dbReference type="Proteomes" id="UP001152592"/>
    </source>
</evidence>
<dbReference type="EMBL" id="CAJVPD010000011">
    <property type="protein sequence ID" value="CAG8232714.1"/>
    <property type="molecule type" value="Genomic_DNA"/>
</dbReference>
<evidence type="ECO:0000313" key="5">
    <source>
        <dbReference type="EMBL" id="CAG8232714.1"/>
    </source>
</evidence>
<dbReference type="GO" id="GO:0008270">
    <property type="term" value="F:zinc ion binding"/>
    <property type="evidence" value="ECO:0007669"/>
    <property type="project" value="InterPro"/>
</dbReference>
<reference evidence="5" key="1">
    <citation type="submission" date="2021-07" db="EMBL/GenBank/DDBJ databases">
        <authorList>
            <person name="Branca A.L. A."/>
        </authorList>
    </citation>
    <scope>NUCLEOTIDE SEQUENCE</scope>
</reference>